<feature type="region of interest" description="Disordered" evidence="1">
    <location>
        <begin position="165"/>
        <end position="199"/>
    </location>
</feature>
<dbReference type="EMBL" id="MU001670">
    <property type="protein sequence ID" value="KAF2461850.1"/>
    <property type="molecule type" value="Genomic_DNA"/>
</dbReference>
<organism evidence="2 3">
    <name type="scientific">Lineolata rhizophorae</name>
    <dbReference type="NCBI Taxonomy" id="578093"/>
    <lineage>
        <taxon>Eukaryota</taxon>
        <taxon>Fungi</taxon>
        <taxon>Dikarya</taxon>
        <taxon>Ascomycota</taxon>
        <taxon>Pezizomycotina</taxon>
        <taxon>Dothideomycetes</taxon>
        <taxon>Dothideomycetes incertae sedis</taxon>
        <taxon>Lineolatales</taxon>
        <taxon>Lineolataceae</taxon>
        <taxon>Lineolata</taxon>
    </lineage>
</organism>
<reference evidence="2" key="1">
    <citation type="journal article" date="2020" name="Stud. Mycol.">
        <title>101 Dothideomycetes genomes: a test case for predicting lifestyles and emergence of pathogens.</title>
        <authorList>
            <person name="Haridas S."/>
            <person name="Albert R."/>
            <person name="Binder M."/>
            <person name="Bloem J."/>
            <person name="Labutti K."/>
            <person name="Salamov A."/>
            <person name="Andreopoulos B."/>
            <person name="Baker S."/>
            <person name="Barry K."/>
            <person name="Bills G."/>
            <person name="Bluhm B."/>
            <person name="Cannon C."/>
            <person name="Castanera R."/>
            <person name="Culley D."/>
            <person name="Daum C."/>
            <person name="Ezra D."/>
            <person name="Gonzalez J."/>
            <person name="Henrissat B."/>
            <person name="Kuo A."/>
            <person name="Liang C."/>
            <person name="Lipzen A."/>
            <person name="Lutzoni F."/>
            <person name="Magnuson J."/>
            <person name="Mondo S."/>
            <person name="Nolan M."/>
            <person name="Ohm R."/>
            <person name="Pangilinan J."/>
            <person name="Park H.-J."/>
            <person name="Ramirez L."/>
            <person name="Alfaro M."/>
            <person name="Sun H."/>
            <person name="Tritt A."/>
            <person name="Yoshinaga Y."/>
            <person name="Zwiers L.-H."/>
            <person name="Turgeon B."/>
            <person name="Goodwin S."/>
            <person name="Spatafora J."/>
            <person name="Crous P."/>
            <person name="Grigoriev I."/>
        </authorList>
    </citation>
    <scope>NUCLEOTIDE SEQUENCE</scope>
    <source>
        <strain evidence="2">ATCC 16933</strain>
    </source>
</reference>
<evidence type="ECO:0000313" key="3">
    <source>
        <dbReference type="Proteomes" id="UP000799766"/>
    </source>
</evidence>
<gene>
    <name evidence="2" type="ORF">BDY21DRAFT_359891</name>
</gene>
<evidence type="ECO:0000256" key="1">
    <source>
        <dbReference type="SAM" id="MobiDB-lite"/>
    </source>
</evidence>
<name>A0A6A6PDC0_9PEZI</name>
<dbReference type="Proteomes" id="UP000799766">
    <property type="component" value="Unassembled WGS sequence"/>
</dbReference>
<dbReference type="AlphaFoldDB" id="A0A6A6PDC0"/>
<sequence>MFQHSFHPPVSEGIQDFEEWSQAIKRKLYLSGFAHHALTFSPYHIDDLSVPEEFRHQAGGVVREDGWVVHRRNDVAMHIILSSIRDVPITMLRVEGMVSAKEVYDSLAEQCGSKYPEVTSETCLEDNEGSWFTMLPQSHYEEQPIHNAPQPMGGAHSTMLAPSHNEEQPVLNAPQSTRRTTRSMEKQNSEGGAMPTPDTSLENIPAGLCCYRCFLALRGASGKGKEIARCGGEEWQYGFEEE</sequence>
<accession>A0A6A6PDC0</accession>
<proteinExistence type="predicted"/>
<evidence type="ECO:0000313" key="2">
    <source>
        <dbReference type="EMBL" id="KAF2461850.1"/>
    </source>
</evidence>
<protein>
    <submittedName>
        <fullName evidence="2">Uncharacterized protein</fullName>
    </submittedName>
</protein>
<keyword evidence="3" id="KW-1185">Reference proteome</keyword>